<dbReference type="Pfam" id="PF09994">
    <property type="entry name" value="T6SS_Tle1-like_cat"/>
    <property type="match status" value="2"/>
</dbReference>
<dbReference type="EMBL" id="JAPKMY010000025">
    <property type="protein sequence ID" value="MCX5470075.1"/>
    <property type="molecule type" value="Genomic_DNA"/>
</dbReference>
<dbReference type="PANTHER" id="PTHR33840">
    <property type="match status" value="1"/>
</dbReference>
<protein>
    <submittedName>
        <fullName evidence="3">DUF2235 domain-containing protein</fullName>
    </submittedName>
</protein>
<name>A0A9X3DY29_9GAMM</name>
<comment type="caution">
    <text evidence="3">The sequence shown here is derived from an EMBL/GenBank/DDBJ whole genome shotgun (WGS) entry which is preliminary data.</text>
</comment>
<feature type="domain" description="T6SS Phospholipase effector Tle1-like catalytic" evidence="2">
    <location>
        <begin position="47"/>
        <end position="180"/>
    </location>
</feature>
<evidence type="ECO:0000313" key="3">
    <source>
        <dbReference type="EMBL" id="MCX5470075.1"/>
    </source>
</evidence>
<dbReference type="PANTHER" id="PTHR33840:SF1">
    <property type="entry name" value="TLE1 PHOSPHOLIPASE DOMAIN-CONTAINING PROTEIN"/>
    <property type="match status" value="1"/>
</dbReference>
<evidence type="ECO:0000259" key="2">
    <source>
        <dbReference type="Pfam" id="PF09994"/>
    </source>
</evidence>
<feature type="domain" description="T6SS Phospholipase effector Tle1-like catalytic" evidence="2">
    <location>
        <begin position="193"/>
        <end position="318"/>
    </location>
</feature>
<feature type="region of interest" description="Disordered" evidence="1">
    <location>
        <begin position="1"/>
        <end position="22"/>
    </location>
</feature>
<dbReference type="Proteomes" id="UP001146019">
    <property type="component" value="Unassembled WGS sequence"/>
</dbReference>
<sequence length="472" mass="52645">MGLPSKKVSNLGDGAGKNKPIPLKTAQTNKIENSSVTVVVKPVVVNVFFDGTKNNMYNIDNKAKYAKQIAKDKDAYESYTNAYSNVAHLFSQRDGEDKNNIWIYIQGMGSTKDEADSKAGFAYGSGPTGVKARAESAFTEIQKAYNKFNGEESAPKPTCIMINVFGFSRGAATARHFVHLAKSKPKLFKGWGFSPKQVRFRFVGIFDTVSSFQTIDTKAVVKTGAGALLGPFGPIIGAATTAAKPDFDNDVKELSLNFKDFDADDKKISKVFHIAAGDEYREYFSLTNIMAARREKYGYEVVMDGAHSDIGGSYPSGISDSYHITTDALKSWFIEQGFYTAQQIKHIQKQEYVASRQNIPNDYHKIALKTMRLMTQKYGQIQFKDDIVTYENKGLTGLVKNLINSHPKTVLNNVVWGSVLDLRLKDQGQIRNLRNQYLHWSARKTYEGGMTEDLGYSIRLKNGLPYRKIHNG</sequence>
<dbReference type="RefSeq" id="WP_266131942.1">
    <property type="nucleotide sequence ID" value="NZ_JAPKMY010000025.1"/>
</dbReference>
<organism evidence="3 4">
    <name type="scientific">Acinetobacter nematophilus</name>
    <dbReference type="NCBI Taxonomy" id="2994642"/>
    <lineage>
        <taxon>Bacteria</taxon>
        <taxon>Pseudomonadati</taxon>
        <taxon>Pseudomonadota</taxon>
        <taxon>Gammaproteobacteria</taxon>
        <taxon>Moraxellales</taxon>
        <taxon>Moraxellaceae</taxon>
        <taxon>Acinetobacter</taxon>
    </lineage>
</organism>
<evidence type="ECO:0000313" key="4">
    <source>
        <dbReference type="Proteomes" id="UP001146019"/>
    </source>
</evidence>
<dbReference type="InterPro" id="IPR018712">
    <property type="entry name" value="Tle1-like_cat"/>
</dbReference>
<evidence type="ECO:0000256" key="1">
    <source>
        <dbReference type="SAM" id="MobiDB-lite"/>
    </source>
</evidence>
<accession>A0A9X3DY29</accession>
<reference evidence="3" key="1">
    <citation type="submission" date="2022-11" db="EMBL/GenBank/DDBJ databases">
        <title>Biodiversity and phylogenetic relationships of bacteria.</title>
        <authorList>
            <person name="Machado R.A.R."/>
            <person name="Bhat A."/>
            <person name="Loulou A."/>
            <person name="Kallel S."/>
        </authorList>
    </citation>
    <scope>NUCLEOTIDE SEQUENCE</scope>
    <source>
        <strain evidence="3">A-IN1</strain>
    </source>
</reference>
<gene>
    <name evidence="3" type="ORF">OSH00_20380</name>
</gene>
<keyword evidence="4" id="KW-1185">Reference proteome</keyword>
<dbReference type="AlphaFoldDB" id="A0A9X3DY29"/>
<proteinExistence type="predicted"/>